<organism evidence="2 3">
    <name type="scientific">Trichuris muris</name>
    <name type="common">Mouse whipworm</name>
    <dbReference type="NCBI Taxonomy" id="70415"/>
    <lineage>
        <taxon>Eukaryota</taxon>
        <taxon>Metazoa</taxon>
        <taxon>Ecdysozoa</taxon>
        <taxon>Nematoda</taxon>
        <taxon>Enoplea</taxon>
        <taxon>Dorylaimia</taxon>
        <taxon>Trichinellida</taxon>
        <taxon>Trichuridae</taxon>
        <taxon>Trichuris</taxon>
    </lineage>
</organism>
<evidence type="ECO:0000313" key="3">
    <source>
        <dbReference type="WBParaSite" id="TMUE_1000003309.1"/>
    </source>
</evidence>
<accession>A0A5S6Q7W7</accession>
<feature type="region of interest" description="Disordered" evidence="1">
    <location>
        <begin position="135"/>
        <end position="233"/>
    </location>
</feature>
<dbReference type="AlphaFoldDB" id="A0A5S6Q7W7"/>
<dbReference type="WBParaSite" id="TMUE_1000003309.1">
    <property type="protein sequence ID" value="TMUE_1000003309.1"/>
    <property type="gene ID" value="WBGene00298679"/>
</dbReference>
<evidence type="ECO:0000256" key="1">
    <source>
        <dbReference type="SAM" id="MobiDB-lite"/>
    </source>
</evidence>
<evidence type="ECO:0000313" key="2">
    <source>
        <dbReference type="Proteomes" id="UP000046395"/>
    </source>
</evidence>
<feature type="compositionally biased region" description="Polar residues" evidence="1">
    <location>
        <begin position="8"/>
        <end position="23"/>
    </location>
</feature>
<feature type="region of interest" description="Disordered" evidence="1">
    <location>
        <begin position="1"/>
        <end position="29"/>
    </location>
</feature>
<sequence length="347" mass="37690">MGLRDGEQGSQINSEPTVGTTATDRPHRFPTDRTVAWAATVEYPVSAGTTGCKLTIEARRWNFANRAPLERTSPLCRSFALAPNSSCPESGPSGGLHNVVAPPVPHPGANPLNACPFCRLQRDEQAWPPKWSWPLKMGAHGGRPSSPDSPNRTFGAQRERSLGNLTPPKSVASHRPLCGPARCRPDQFPGRGAAESKRIPSGSQAPRTTTLANGRQPANDRGHTTPCCGDPSFPDKGNDDRLCALSPSDEPARTAELSQKRIVTDWLESSTSLFKSLSGPVRPAAVSLAFVRLRRLSAPATGCVPLDLSRERGYPVLDLPRFYRRESPLRRTGVRFADWKPKGRALR</sequence>
<keyword evidence="2" id="KW-1185">Reference proteome</keyword>
<protein>
    <submittedName>
        <fullName evidence="3">Uncharacterized protein</fullName>
    </submittedName>
</protein>
<name>A0A5S6Q7W7_TRIMR</name>
<dbReference type="Proteomes" id="UP000046395">
    <property type="component" value="Unassembled WGS sequence"/>
</dbReference>
<proteinExistence type="predicted"/>
<feature type="compositionally biased region" description="Polar residues" evidence="1">
    <location>
        <begin position="201"/>
        <end position="213"/>
    </location>
</feature>
<reference evidence="3" key="1">
    <citation type="submission" date="2019-12" db="UniProtKB">
        <authorList>
            <consortium name="WormBaseParasite"/>
        </authorList>
    </citation>
    <scope>IDENTIFICATION</scope>
</reference>